<keyword evidence="4" id="KW-1185">Reference proteome</keyword>
<feature type="domain" description="LiaF transmembrane" evidence="2">
    <location>
        <begin position="7"/>
        <end position="95"/>
    </location>
</feature>
<dbReference type="AlphaFoldDB" id="A0A2W1L226"/>
<dbReference type="Pfam" id="PF22570">
    <property type="entry name" value="LiaF-TM"/>
    <property type="match status" value="1"/>
</dbReference>
<feature type="transmembrane region" description="Helical" evidence="1">
    <location>
        <begin position="30"/>
        <end position="47"/>
    </location>
</feature>
<dbReference type="Proteomes" id="UP000249522">
    <property type="component" value="Unassembled WGS sequence"/>
</dbReference>
<keyword evidence="1" id="KW-0812">Transmembrane</keyword>
<gene>
    <name evidence="3" type="ORF">DNH61_25965</name>
</gene>
<evidence type="ECO:0000259" key="2">
    <source>
        <dbReference type="Pfam" id="PF22570"/>
    </source>
</evidence>
<organism evidence="3 4">
    <name type="scientific">Paenibacillus sambharensis</name>
    <dbReference type="NCBI Taxonomy" id="1803190"/>
    <lineage>
        <taxon>Bacteria</taxon>
        <taxon>Bacillati</taxon>
        <taxon>Bacillota</taxon>
        <taxon>Bacilli</taxon>
        <taxon>Bacillales</taxon>
        <taxon>Paenibacillaceae</taxon>
        <taxon>Paenibacillus</taxon>
    </lineage>
</organism>
<dbReference type="EMBL" id="QKRB01000063">
    <property type="protein sequence ID" value="PZD92939.1"/>
    <property type="molecule type" value="Genomic_DNA"/>
</dbReference>
<feature type="transmembrane region" description="Helical" evidence="1">
    <location>
        <begin position="53"/>
        <end position="85"/>
    </location>
</feature>
<dbReference type="RefSeq" id="WP_111149866.1">
    <property type="nucleotide sequence ID" value="NZ_QKRB01000063.1"/>
</dbReference>
<comment type="caution">
    <text evidence="3">The sequence shown here is derived from an EMBL/GenBank/DDBJ whole genome shotgun (WGS) entry which is preliminary data.</text>
</comment>
<protein>
    <recommendedName>
        <fullName evidence="2">LiaF transmembrane domain-containing protein</fullName>
    </recommendedName>
</protein>
<evidence type="ECO:0000313" key="3">
    <source>
        <dbReference type="EMBL" id="PZD92939.1"/>
    </source>
</evidence>
<keyword evidence="1" id="KW-0472">Membrane</keyword>
<evidence type="ECO:0000313" key="4">
    <source>
        <dbReference type="Proteomes" id="UP000249522"/>
    </source>
</evidence>
<sequence length="97" mass="10260">MNSKTAIGAVLVFCGGWLVLRIFGFSLGPIFGLIFPFILIGLGILGMKNDKKIIGAILLTIGLISLLAKLSGLIMLLIAIALIVGGVSLFKNKNRAY</sequence>
<dbReference type="InterPro" id="IPR054331">
    <property type="entry name" value="LiaF_TM"/>
</dbReference>
<proteinExistence type="predicted"/>
<reference evidence="3 4" key="1">
    <citation type="submission" date="2018-06" db="EMBL/GenBank/DDBJ databases">
        <title>Paenibacillus imtechensis sp. nov.</title>
        <authorList>
            <person name="Pinnaka A.K."/>
            <person name="Singh H."/>
            <person name="Kaur M."/>
        </authorList>
    </citation>
    <scope>NUCLEOTIDE SEQUENCE [LARGE SCALE GENOMIC DNA]</scope>
    <source>
        <strain evidence="3 4">SMB1</strain>
    </source>
</reference>
<feature type="transmembrane region" description="Helical" evidence="1">
    <location>
        <begin position="6"/>
        <end position="23"/>
    </location>
</feature>
<name>A0A2W1L226_9BACL</name>
<evidence type="ECO:0000256" key="1">
    <source>
        <dbReference type="SAM" id="Phobius"/>
    </source>
</evidence>
<accession>A0A2W1L226</accession>
<keyword evidence="1" id="KW-1133">Transmembrane helix</keyword>